<dbReference type="Proteomes" id="UP001140091">
    <property type="component" value="Unassembled WGS sequence"/>
</dbReference>
<dbReference type="InterPro" id="IPR001128">
    <property type="entry name" value="Cyt_P450"/>
</dbReference>
<keyword evidence="8" id="KW-1133">Transmembrane helix</keyword>
<dbReference type="PANTHER" id="PTHR24305">
    <property type="entry name" value="CYTOCHROME P450"/>
    <property type="match status" value="1"/>
</dbReference>
<evidence type="ECO:0000256" key="13">
    <source>
        <dbReference type="PIRSR" id="PIRSR602401-1"/>
    </source>
</evidence>
<organism evidence="16 17">
    <name type="scientific">Candolleomyces eurysporus</name>
    <dbReference type="NCBI Taxonomy" id="2828524"/>
    <lineage>
        <taxon>Eukaryota</taxon>
        <taxon>Fungi</taxon>
        <taxon>Dikarya</taxon>
        <taxon>Basidiomycota</taxon>
        <taxon>Agaricomycotina</taxon>
        <taxon>Agaricomycetes</taxon>
        <taxon>Agaricomycetidae</taxon>
        <taxon>Agaricales</taxon>
        <taxon>Agaricineae</taxon>
        <taxon>Psathyrellaceae</taxon>
        <taxon>Candolleomyces</taxon>
    </lineage>
</organism>
<comment type="caution">
    <text evidence="16">The sequence shown here is derived from an EMBL/GenBank/DDBJ whole genome shotgun (WGS) entry which is preliminary data.</text>
</comment>
<feature type="non-terminal residue" evidence="16">
    <location>
        <position position="546"/>
    </location>
</feature>
<keyword evidence="9 14" id="KW-0560">Oxidoreductase</keyword>
<dbReference type="GO" id="GO:0016020">
    <property type="term" value="C:membrane"/>
    <property type="evidence" value="ECO:0007669"/>
    <property type="project" value="UniProtKB-SubCell"/>
</dbReference>
<dbReference type="PANTHER" id="PTHR24305:SF166">
    <property type="entry name" value="CYTOCHROME P450 12A4, MITOCHONDRIAL-RELATED"/>
    <property type="match status" value="1"/>
</dbReference>
<dbReference type="PRINTS" id="PR00463">
    <property type="entry name" value="EP450I"/>
</dbReference>
<evidence type="ECO:0000313" key="17">
    <source>
        <dbReference type="Proteomes" id="UP001140091"/>
    </source>
</evidence>
<dbReference type="SUPFAM" id="SSF48264">
    <property type="entry name" value="Cytochrome P450"/>
    <property type="match status" value="1"/>
</dbReference>
<dbReference type="AlphaFoldDB" id="A0A9W8JFH7"/>
<keyword evidence="5 13" id="KW-0349">Heme</keyword>
<evidence type="ECO:0000256" key="11">
    <source>
        <dbReference type="ARBA" id="ARBA00023033"/>
    </source>
</evidence>
<keyword evidence="12" id="KW-0472">Membrane</keyword>
<keyword evidence="11 14" id="KW-0503">Monooxygenase</keyword>
<sequence length="546" mass="61518">MDSLALLLVFSKACGLAVVLLLLRAIAWLLNMLVLSPAFDPLKKIPGRTGTFFQSFLDDVLDSPQESSKTHVEWRKLYGNTFKFQGFGRHDFRLMTFDFRAISHILTSPVYEKPWQTRSILARLIGRGIISMERHEHKVQRKALSPAFSSTSVRELAPILHSKAEELCDVWEKEISQLGSPDMETKGQAPALDTSSGISRAVFDVMGLGGFDFAFDSLKDDSRPDHQPYRQMFRALDQGVDPRDILDLYLPFLRNFWPSEKTKKMNETKESEAKDILSLLVKSNLSSTLSDADLLDQCSTFLFAGTDSVAIALTWALHHLSTHPQMQARLYDELKASMQTKGPEDYDSDGSDDSGYAEDPKLRSTQAQRDWTKSLESLPYLDSVVRETLRITPPIHSTIRVATMDDEIVLSEPISVDGQLSNSFKIQKGTYIHIPIEGINFAEDIWGSDALEFNPDRWNKLPSIVSNIPGFGNVLTFGYGPHSCLGYRFAVSEIKVFLAHLVLRFDFAPVEGLKIRKRNTFVTRPYTEIPGGCDKPEFPIRVSKRA</sequence>
<comment type="pathway">
    <text evidence="3">Secondary metabolite biosynthesis; terpenoid biosynthesis.</text>
</comment>
<evidence type="ECO:0000256" key="2">
    <source>
        <dbReference type="ARBA" id="ARBA00004370"/>
    </source>
</evidence>
<evidence type="ECO:0000256" key="14">
    <source>
        <dbReference type="RuleBase" id="RU000461"/>
    </source>
</evidence>
<dbReference type="OrthoDB" id="1470350at2759"/>
<dbReference type="GO" id="GO:0020037">
    <property type="term" value="F:heme binding"/>
    <property type="evidence" value="ECO:0007669"/>
    <property type="project" value="InterPro"/>
</dbReference>
<reference evidence="16" key="1">
    <citation type="submission" date="2022-06" db="EMBL/GenBank/DDBJ databases">
        <title>Genome Sequence of Candolleomyces eurysporus.</title>
        <authorList>
            <person name="Buettner E."/>
        </authorList>
    </citation>
    <scope>NUCLEOTIDE SEQUENCE</scope>
    <source>
        <strain evidence="16">VTCC 930004</strain>
    </source>
</reference>
<dbReference type="InterPro" id="IPR050121">
    <property type="entry name" value="Cytochrome_P450_monoxygenase"/>
</dbReference>
<evidence type="ECO:0000256" key="10">
    <source>
        <dbReference type="ARBA" id="ARBA00023004"/>
    </source>
</evidence>
<gene>
    <name evidence="16" type="ORF">H1R20_g3536</name>
</gene>
<dbReference type="GO" id="GO:0016705">
    <property type="term" value="F:oxidoreductase activity, acting on paired donors, with incorporation or reduction of molecular oxygen"/>
    <property type="evidence" value="ECO:0007669"/>
    <property type="project" value="InterPro"/>
</dbReference>
<dbReference type="EMBL" id="JANBPK010000739">
    <property type="protein sequence ID" value="KAJ2933582.1"/>
    <property type="molecule type" value="Genomic_DNA"/>
</dbReference>
<dbReference type="GO" id="GO:0004497">
    <property type="term" value="F:monooxygenase activity"/>
    <property type="evidence" value="ECO:0007669"/>
    <property type="project" value="UniProtKB-KW"/>
</dbReference>
<name>A0A9W8JFH7_9AGAR</name>
<keyword evidence="7 13" id="KW-0479">Metal-binding</keyword>
<protein>
    <recommendedName>
        <fullName evidence="18">Cytochrome P450</fullName>
    </recommendedName>
</protein>
<comment type="subcellular location">
    <subcellularLocation>
        <location evidence="2">Membrane</location>
    </subcellularLocation>
</comment>
<comment type="similarity">
    <text evidence="4 14">Belongs to the cytochrome P450 family.</text>
</comment>
<evidence type="ECO:0000256" key="9">
    <source>
        <dbReference type="ARBA" id="ARBA00023002"/>
    </source>
</evidence>
<keyword evidence="10 13" id="KW-0408">Iron</keyword>
<keyword evidence="17" id="KW-1185">Reference proteome</keyword>
<evidence type="ECO:0000256" key="3">
    <source>
        <dbReference type="ARBA" id="ARBA00004721"/>
    </source>
</evidence>
<evidence type="ECO:0000256" key="7">
    <source>
        <dbReference type="ARBA" id="ARBA00022723"/>
    </source>
</evidence>
<evidence type="ECO:0000256" key="15">
    <source>
        <dbReference type="SAM" id="MobiDB-lite"/>
    </source>
</evidence>
<evidence type="ECO:0000256" key="12">
    <source>
        <dbReference type="ARBA" id="ARBA00023136"/>
    </source>
</evidence>
<evidence type="ECO:0000256" key="8">
    <source>
        <dbReference type="ARBA" id="ARBA00022989"/>
    </source>
</evidence>
<evidence type="ECO:0000256" key="6">
    <source>
        <dbReference type="ARBA" id="ARBA00022692"/>
    </source>
</evidence>
<comment type="cofactor">
    <cofactor evidence="1 13">
        <name>heme</name>
        <dbReference type="ChEBI" id="CHEBI:30413"/>
    </cofactor>
</comment>
<proteinExistence type="inferred from homology"/>
<evidence type="ECO:0008006" key="18">
    <source>
        <dbReference type="Google" id="ProtNLM"/>
    </source>
</evidence>
<keyword evidence="6" id="KW-0812">Transmembrane</keyword>
<evidence type="ECO:0000256" key="4">
    <source>
        <dbReference type="ARBA" id="ARBA00010617"/>
    </source>
</evidence>
<dbReference type="GO" id="GO:0005506">
    <property type="term" value="F:iron ion binding"/>
    <property type="evidence" value="ECO:0007669"/>
    <property type="project" value="InterPro"/>
</dbReference>
<dbReference type="InterPro" id="IPR002401">
    <property type="entry name" value="Cyt_P450_E_grp-I"/>
</dbReference>
<dbReference type="Gene3D" id="1.10.630.10">
    <property type="entry name" value="Cytochrome P450"/>
    <property type="match status" value="1"/>
</dbReference>
<evidence type="ECO:0000256" key="1">
    <source>
        <dbReference type="ARBA" id="ARBA00001971"/>
    </source>
</evidence>
<evidence type="ECO:0000256" key="5">
    <source>
        <dbReference type="ARBA" id="ARBA00022617"/>
    </source>
</evidence>
<dbReference type="Pfam" id="PF00067">
    <property type="entry name" value="p450"/>
    <property type="match status" value="2"/>
</dbReference>
<evidence type="ECO:0000313" key="16">
    <source>
        <dbReference type="EMBL" id="KAJ2933582.1"/>
    </source>
</evidence>
<accession>A0A9W8JFH7</accession>
<dbReference type="PROSITE" id="PS00086">
    <property type="entry name" value="CYTOCHROME_P450"/>
    <property type="match status" value="1"/>
</dbReference>
<feature type="compositionally biased region" description="Acidic residues" evidence="15">
    <location>
        <begin position="345"/>
        <end position="356"/>
    </location>
</feature>
<dbReference type="PRINTS" id="PR00385">
    <property type="entry name" value="P450"/>
</dbReference>
<feature type="region of interest" description="Disordered" evidence="15">
    <location>
        <begin position="340"/>
        <end position="368"/>
    </location>
</feature>
<dbReference type="InterPro" id="IPR017972">
    <property type="entry name" value="Cyt_P450_CS"/>
</dbReference>
<dbReference type="InterPro" id="IPR036396">
    <property type="entry name" value="Cyt_P450_sf"/>
</dbReference>
<feature type="binding site" description="axial binding residue" evidence="13">
    <location>
        <position position="484"/>
    </location>
    <ligand>
        <name>heme</name>
        <dbReference type="ChEBI" id="CHEBI:30413"/>
    </ligand>
    <ligandPart>
        <name>Fe</name>
        <dbReference type="ChEBI" id="CHEBI:18248"/>
    </ligandPart>
</feature>